<comment type="cofactor">
    <cofactor evidence="2">
        <name>Ca(2+)</name>
        <dbReference type="ChEBI" id="CHEBI:29108"/>
    </cofactor>
</comment>
<dbReference type="GO" id="GO:0043169">
    <property type="term" value="F:cation binding"/>
    <property type="evidence" value="ECO:0007669"/>
    <property type="project" value="InterPro"/>
</dbReference>
<keyword evidence="17" id="KW-1185">Reference proteome</keyword>
<dbReference type="InterPro" id="IPR006047">
    <property type="entry name" value="GH13_cat_dom"/>
</dbReference>
<dbReference type="SMART" id="SM00458">
    <property type="entry name" value="RICIN"/>
    <property type="match status" value="1"/>
</dbReference>
<sequence>MWWLLLRVAVASSTCRVARQAPALLQMQAKEGLLVSRRSTWHLLENADGNCLQATMQPQNGLRPTMAPCDQQNMLQKWEFDDMTGLIKHSAGRCLDASQREMNGGVIHLWQCDVTNENQMWEWKNDSHHIKSRSGVCMDAPNPTHAGTPVHMWECLEDISNQRWRWVPVGAGNFTTAEPTTTEAGGVSTSSLPRTTSTTTPQPLSAVRNCQLEPLVEGSGCKQLQIFEDERFGLGANGQETEGRHRCLEQMREVKGDSFVHSVGRCEVWRCGTAARLRMSAGPGGGLSSSPDAVALVGANGQYVSADEDGSMHSSEESFVPEALFEMKEVEPGKVTLKAKSNDKFVKAVPGGHLVAETWHWDDWEVFSLEKHEDGQFALRSFHNLFITVGEGGSISATSPQGTGNAAFQVLNKSQAAWEEAGGRTRVDFGKTISMEFTHATCSRPSEKATVRCCSEDGTVESGGCLGNKTLPGAHALCEERGLQLCSAQQVRACADCAGCGKIWTSGTCTASEGLTQRRLNLRNDRAGVFSELCQYQPGKGGLHGEEERSAVLVKLMEWNYNDIAKECTEYLAPNGFEAVQVAPVTEHVVGYQWWVKYQPVSAGLDTRSGTEAEFKAMVATCRAVGVEVIVDILMNHMASPCQEAQSKHGTDDMPCAGWGGSKFGNRKAQGARGWDASTPANFHHSPDDETKPLCSVGPHSGWLCPDDDCTPCDMYSLPDYNTELQEVRDMQYKHLAELFHIGVTGLRVDAAIYHHVYELADMLNRLPWDLVYQEWWGEYPPQDRTDHVGLYRDVAYRWHLVNRLAGKNATDLGEVFDLDGGVFGITQDMAVYPFAYHDGRSRDADPEIATYKNGLAYHQQQKFFLSWPLGNTVLVWGGYGWRDLNHGPPGCDKADGDHCSPLPVYDESGNAQCMPAPTESPLPRDEARERRWICEHRWQGVAGMMHFRKSCRTKGVSKVWKDDEVALGRAAFRLGEDCFVALVRGRRPEEPPEAEVVGVGGTWDLQGFHVGLPAGRYCDMSSLHTQGGWDQTSCPRTVEVDANGIVLRGAVTQGELLAIHTGARLKVLLS</sequence>
<organism evidence="16 17">
    <name type="scientific">Effrenium voratum</name>
    <dbReference type="NCBI Taxonomy" id="2562239"/>
    <lineage>
        <taxon>Eukaryota</taxon>
        <taxon>Sar</taxon>
        <taxon>Alveolata</taxon>
        <taxon>Dinophyceae</taxon>
        <taxon>Suessiales</taxon>
        <taxon>Symbiodiniaceae</taxon>
        <taxon>Effrenium</taxon>
    </lineage>
</organism>
<comment type="similarity">
    <text evidence="4 11">Belongs to the glycosyl hydrolase 13 family.</text>
</comment>
<dbReference type="GO" id="GO:0004556">
    <property type="term" value="F:alpha-amylase activity"/>
    <property type="evidence" value="ECO:0007669"/>
    <property type="project" value="UniProtKB-EC"/>
</dbReference>
<comment type="caution">
    <text evidence="16">The sequence shown here is derived from an EMBL/GenBank/DDBJ whole genome shotgun (WGS) entry which is preliminary data.</text>
</comment>
<dbReference type="InterPro" id="IPR013780">
    <property type="entry name" value="Glyco_hydro_b"/>
</dbReference>
<evidence type="ECO:0000313" key="16">
    <source>
        <dbReference type="EMBL" id="CAJ1402271.1"/>
    </source>
</evidence>
<keyword evidence="8" id="KW-0009">Actin-binding</keyword>
<evidence type="ECO:0000259" key="15">
    <source>
        <dbReference type="SMART" id="SM00642"/>
    </source>
</evidence>
<dbReference type="Pfam" id="PF00652">
    <property type="entry name" value="Ricin_B_lectin"/>
    <property type="match status" value="1"/>
</dbReference>
<evidence type="ECO:0000256" key="3">
    <source>
        <dbReference type="ARBA" id="ARBA00004496"/>
    </source>
</evidence>
<keyword evidence="13" id="KW-0732">Signal</keyword>
<dbReference type="Proteomes" id="UP001178507">
    <property type="component" value="Unassembled WGS sequence"/>
</dbReference>
<comment type="catalytic activity">
    <reaction evidence="1">
        <text>Endohydrolysis of (1-&gt;4)-alpha-D-glucosidic linkages in polysaccharides containing three or more (1-&gt;4)-alpha-linked D-glucose units.</text>
        <dbReference type="EC" id="3.2.1.1"/>
    </reaction>
</comment>
<keyword evidence="10" id="KW-0326">Glycosidase</keyword>
<feature type="domain" description="Ricin B lectin" evidence="14">
    <location>
        <begin position="38"/>
        <end position="167"/>
    </location>
</feature>
<comment type="subcellular location">
    <subcellularLocation>
        <location evidence="3">Cytoplasm</location>
    </subcellularLocation>
</comment>
<dbReference type="SUPFAM" id="SSF50370">
    <property type="entry name" value="Ricin B-like lectins"/>
    <property type="match status" value="1"/>
</dbReference>
<dbReference type="InterPro" id="IPR008999">
    <property type="entry name" value="Actin-crosslinking"/>
</dbReference>
<evidence type="ECO:0000256" key="2">
    <source>
        <dbReference type="ARBA" id="ARBA00001913"/>
    </source>
</evidence>
<dbReference type="InterPro" id="IPR017853">
    <property type="entry name" value="GH"/>
</dbReference>
<dbReference type="EMBL" id="CAUJNA010003446">
    <property type="protein sequence ID" value="CAJ1402271.1"/>
    <property type="molecule type" value="Genomic_DNA"/>
</dbReference>
<protein>
    <recommendedName>
        <fullName evidence="5">alpha-amylase</fullName>
        <ecNumber evidence="5">3.2.1.1</ecNumber>
    </recommendedName>
</protein>
<keyword evidence="9" id="KW-0119">Carbohydrate metabolism</keyword>
<feature type="chain" id="PRO_5041318303" description="alpha-amylase" evidence="13">
    <location>
        <begin position="21"/>
        <end position="1071"/>
    </location>
</feature>
<dbReference type="SMART" id="SM00642">
    <property type="entry name" value="Aamy"/>
    <property type="match status" value="1"/>
</dbReference>
<dbReference type="InterPro" id="IPR035992">
    <property type="entry name" value="Ricin_B-like_lectins"/>
</dbReference>
<dbReference type="CDD" id="cd00161">
    <property type="entry name" value="beta-trefoil_Ricin-like"/>
    <property type="match status" value="1"/>
</dbReference>
<dbReference type="InterPro" id="IPR006046">
    <property type="entry name" value="Alpha_amylase"/>
</dbReference>
<feature type="region of interest" description="Disordered" evidence="12">
    <location>
        <begin position="174"/>
        <end position="202"/>
    </location>
</feature>
<gene>
    <name evidence="16" type="ORF">EVOR1521_LOCUS25199</name>
</gene>
<dbReference type="AlphaFoldDB" id="A0AA36JC07"/>
<name>A0AA36JC07_9DINO</name>
<evidence type="ECO:0000256" key="11">
    <source>
        <dbReference type="RuleBase" id="RU003615"/>
    </source>
</evidence>
<proteinExistence type="inferred from homology"/>
<keyword evidence="6" id="KW-0963">Cytoplasm</keyword>
<dbReference type="GO" id="GO:0005975">
    <property type="term" value="P:carbohydrate metabolic process"/>
    <property type="evidence" value="ECO:0007669"/>
    <property type="project" value="InterPro"/>
</dbReference>
<dbReference type="CDD" id="cd00257">
    <property type="entry name" value="beta-trefoil_FSCN-like"/>
    <property type="match status" value="1"/>
</dbReference>
<dbReference type="PROSITE" id="PS50231">
    <property type="entry name" value="RICIN_B_LECTIN"/>
    <property type="match status" value="1"/>
</dbReference>
<dbReference type="Pfam" id="PF00128">
    <property type="entry name" value="Alpha-amylase"/>
    <property type="match status" value="1"/>
</dbReference>
<dbReference type="Gene3D" id="2.80.10.50">
    <property type="match status" value="2"/>
</dbReference>
<dbReference type="GO" id="GO:0051015">
    <property type="term" value="F:actin filament binding"/>
    <property type="evidence" value="ECO:0007669"/>
    <property type="project" value="InterPro"/>
</dbReference>
<feature type="signal peptide" evidence="13">
    <location>
        <begin position="1"/>
        <end position="20"/>
    </location>
</feature>
<evidence type="ECO:0000313" key="17">
    <source>
        <dbReference type="Proteomes" id="UP001178507"/>
    </source>
</evidence>
<evidence type="ECO:0000256" key="10">
    <source>
        <dbReference type="ARBA" id="ARBA00023295"/>
    </source>
</evidence>
<dbReference type="Gene3D" id="3.20.20.80">
    <property type="entry name" value="Glycosidases"/>
    <property type="match status" value="1"/>
</dbReference>
<dbReference type="Gene3D" id="2.60.40.1180">
    <property type="entry name" value="Golgi alpha-mannosidase II"/>
    <property type="match status" value="1"/>
</dbReference>
<dbReference type="Pfam" id="PF06268">
    <property type="entry name" value="Fascin"/>
    <property type="match status" value="1"/>
</dbReference>
<reference evidence="16" key="1">
    <citation type="submission" date="2023-08" db="EMBL/GenBank/DDBJ databases">
        <authorList>
            <person name="Chen Y."/>
            <person name="Shah S."/>
            <person name="Dougan E. K."/>
            <person name="Thang M."/>
            <person name="Chan C."/>
        </authorList>
    </citation>
    <scope>NUCLEOTIDE SEQUENCE</scope>
</reference>
<evidence type="ECO:0000259" key="14">
    <source>
        <dbReference type="SMART" id="SM00458"/>
    </source>
</evidence>
<dbReference type="SUPFAM" id="SSF50405">
    <property type="entry name" value="Actin-crosslinking proteins"/>
    <property type="match status" value="1"/>
</dbReference>
<evidence type="ECO:0000256" key="12">
    <source>
        <dbReference type="SAM" id="MobiDB-lite"/>
    </source>
</evidence>
<evidence type="ECO:0000256" key="5">
    <source>
        <dbReference type="ARBA" id="ARBA00012595"/>
    </source>
</evidence>
<dbReference type="InterPro" id="IPR022768">
    <property type="entry name" value="Fascin-like_dom"/>
</dbReference>
<evidence type="ECO:0000256" key="9">
    <source>
        <dbReference type="ARBA" id="ARBA00023277"/>
    </source>
</evidence>
<accession>A0AA36JC07</accession>
<feature type="domain" description="Glycosyl hydrolase family 13 catalytic" evidence="15">
    <location>
        <begin position="551"/>
        <end position="949"/>
    </location>
</feature>
<dbReference type="EC" id="3.2.1.1" evidence="5"/>
<evidence type="ECO:0000256" key="8">
    <source>
        <dbReference type="ARBA" id="ARBA00023203"/>
    </source>
</evidence>
<evidence type="ECO:0000256" key="7">
    <source>
        <dbReference type="ARBA" id="ARBA00022801"/>
    </source>
</evidence>
<dbReference type="PRINTS" id="PR00110">
    <property type="entry name" value="ALPHAAMYLASE"/>
</dbReference>
<evidence type="ECO:0000256" key="4">
    <source>
        <dbReference type="ARBA" id="ARBA00008061"/>
    </source>
</evidence>
<evidence type="ECO:0000256" key="6">
    <source>
        <dbReference type="ARBA" id="ARBA00022490"/>
    </source>
</evidence>
<dbReference type="GO" id="GO:0030674">
    <property type="term" value="F:protein-macromolecule adaptor activity"/>
    <property type="evidence" value="ECO:0007669"/>
    <property type="project" value="InterPro"/>
</dbReference>
<dbReference type="InterPro" id="IPR000772">
    <property type="entry name" value="Ricin_B_lectin"/>
</dbReference>
<dbReference type="SUPFAM" id="SSF51445">
    <property type="entry name" value="(Trans)glycosidases"/>
    <property type="match status" value="1"/>
</dbReference>
<evidence type="ECO:0000256" key="1">
    <source>
        <dbReference type="ARBA" id="ARBA00000548"/>
    </source>
</evidence>
<dbReference type="GO" id="GO:0005737">
    <property type="term" value="C:cytoplasm"/>
    <property type="evidence" value="ECO:0007669"/>
    <property type="project" value="UniProtKB-SubCell"/>
</dbReference>
<feature type="compositionally biased region" description="Low complexity" evidence="12">
    <location>
        <begin position="175"/>
        <end position="202"/>
    </location>
</feature>
<keyword evidence="7" id="KW-0378">Hydrolase</keyword>
<dbReference type="PANTHER" id="PTHR43447">
    <property type="entry name" value="ALPHA-AMYLASE"/>
    <property type="match status" value="1"/>
</dbReference>
<evidence type="ECO:0000256" key="13">
    <source>
        <dbReference type="SAM" id="SignalP"/>
    </source>
</evidence>